<feature type="chain" id="PRO_5046234195" evidence="4">
    <location>
        <begin position="25"/>
        <end position="426"/>
    </location>
</feature>
<dbReference type="Proteomes" id="UP001168552">
    <property type="component" value="Unassembled WGS sequence"/>
</dbReference>
<name>A0ABT8F2N5_9BACT</name>
<dbReference type="Pfam" id="PF01551">
    <property type="entry name" value="Peptidase_M23"/>
    <property type="match status" value="1"/>
</dbReference>
<gene>
    <name evidence="6" type="ORF">QWY31_04190</name>
</gene>
<evidence type="ECO:0000259" key="5">
    <source>
        <dbReference type="Pfam" id="PF01551"/>
    </source>
</evidence>
<dbReference type="InterPro" id="IPR016047">
    <property type="entry name" value="M23ase_b-sheet_dom"/>
</dbReference>
<sequence>MTVGKCKILLLSIFLLGFLSMAWAQKSKSQLEQEKKQTLQKIKEAEKILNQTATQKKASLGQLSAINNQIQEQEKLVNTIKGEIGLLEGQIGEINSIVEAMEADLKRLREEYAAMIYAAQKSSSTLDKLNFIFSAPSVNHLLMRLKYLEQYAEARRNQVKQIERVRNALSQQRTVIEEKRVEKNTLLAQQLSESDKLLGMKQQQSALVKNLSQRETEIRKEITSRKKSVDNLEKVIAELVRKEIEKSIAEQKAREEAERKKAAASNAKKEAAKPTKSNEMALTPEAALVSSSFQNNKGKLPWPVASGFVSGKFGTHPHPVLKHVTVRNDGIDIQTNQNETVRAVFDGVVTRAGFLPGFNNFVIVKHGEYFTVYAKLKDVQVKTGQVLKAKDPIGVVFSDKDGLSEVQFQVWKNTEKVNPQTWLIAR</sequence>
<dbReference type="InterPro" id="IPR050570">
    <property type="entry name" value="Cell_wall_metabolism_enzyme"/>
</dbReference>
<evidence type="ECO:0000256" key="1">
    <source>
        <dbReference type="ARBA" id="ARBA00022729"/>
    </source>
</evidence>
<feature type="domain" description="M23ase beta-sheet core" evidence="5">
    <location>
        <begin position="328"/>
        <end position="419"/>
    </location>
</feature>
<dbReference type="CDD" id="cd12797">
    <property type="entry name" value="M23_peptidase"/>
    <property type="match status" value="1"/>
</dbReference>
<dbReference type="Gene3D" id="6.10.250.3150">
    <property type="match status" value="1"/>
</dbReference>
<proteinExistence type="predicted"/>
<feature type="coiled-coil region" evidence="2">
    <location>
        <begin position="21"/>
        <end position="118"/>
    </location>
</feature>
<dbReference type="Gene3D" id="2.70.70.10">
    <property type="entry name" value="Glucose Permease (Domain IIA)"/>
    <property type="match status" value="1"/>
</dbReference>
<evidence type="ECO:0000313" key="7">
    <source>
        <dbReference type="Proteomes" id="UP001168552"/>
    </source>
</evidence>
<feature type="signal peptide" evidence="4">
    <location>
        <begin position="1"/>
        <end position="24"/>
    </location>
</feature>
<comment type="caution">
    <text evidence="6">The sequence shown here is derived from an EMBL/GenBank/DDBJ whole genome shotgun (WGS) entry which is preliminary data.</text>
</comment>
<feature type="region of interest" description="Disordered" evidence="3">
    <location>
        <begin position="256"/>
        <end position="280"/>
    </location>
</feature>
<dbReference type="EMBL" id="JAUHJS010000002">
    <property type="protein sequence ID" value="MDN4164687.1"/>
    <property type="molecule type" value="Genomic_DNA"/>
</dbReference>
<accession>A0ABT8F2N5</accession>
<evidence type="ECO:0000256" key="3">
    <source>
        <dbReference type="SAM" id="MobiDB-lite"/>
    </source>
</evidence>
<keyword evidence="1 4" id="KW-0732">Signal</keyword>
<evidence type="ECO:0000313" key="6">
    <source>
        <dbReference type="EMBL" id="MDN4164687.1"/>
    </source>
</evidence>
<dbReference type="InterPro" id="IPR011055">
    <property type="entry name" value="Dup_hybrid_motif"/>
</dbReference>
<keyword evidence="7" id="KW-1185">Reference proteome</keyword>
<feature type="coiled-coil region" evidence="2">
    <location>
        <begin position="148"/>
        <end position="179"/>
    </location>
</feature>
<keyword evidence="2" id="KW-0175">Coiled coil</keyword>
<dbReference type="PANTHER" id="PTHR21666">
    <property type="entry name" value="PEPTIDASE-RELATED"/>
    <property type="match status" value="1"/>
</dbReference>
<dbReference type="SUPFAM" id="SSF51261">
    <property type="entry name" value="Duplicated hybrid motif"/>
    <property type="match status" value="1"/>
</dbReference>
<reference evidence="6" key="1">
    <citation type="submission" date="2023-06" db="EMBL/GenBank/DDBJ databases">
        <title>Cytophagales bacterium Strain LB-30, isolated from soil.</title>
        <authorList>
            <person name="Liu B."/>
        </authorList>
    </citation>
    <scope>NUCLEOTIDE SEQUENCE</scope>
    <source>
        <strain evidence="6">LB-30</strain>
    </source>
</reference>
<dbReference type="PANTHER" id="PTHR21666:SF289">
    <property type="entry name" value="L-ALA--D-GLU ENDOPEPTIDASE"/>
    <property type="match status" value="1"/>
</dbReference>
<evidence type="ECO:0000256" key="2">
    <source>
        <dbReference type="SAM" id="Coils"/>
    </source>
</evidence>
<evidence type="ECO:0000256" key="4">
    <source>
        <dbReference type="SAM" id="SignalP"/>
    </source>
</evidence>
<protein>
    <submittedName>
        <fullName evidence="6">Peptidoglycan DD-metalloendopeptidase family protein</fullName>
    </submittedName>
</protein>
<organism evidence="6 7">
    <name type="scientific">Shiella aurantiaca</name>
    <dbReference type="NCBI Taxonomy" id="3058365"/>
    <lineage>
        <taxon>Bacteria</taxon>
        <taxon>Pseudomonadati</taxon>
        <taxon>Bacteroidota</taxon>
        <taxon>Cytophagia</taxon>
        <taxon>Cytophagales</taxon>
        <taxon>Shiellaceae</taxon>
        <taxon>Shiella</taxon>
    </lineage>
</organism>
<feature type="compositionally biased region" description="Basic and acidic residues" evidence="3">
    <location>
        <begin position="256"/>
        <end position="273"/>
    </location>
</feature>